<name>A0ABR2T0Q0_9ROSI</name>
<proteinExistence type="predicted"/>
<dbReference type="Proteomes" id="UP001396334">
    <property type="component" value="Unassembled WGS sequence"/>
</dbReference>
<sequence length="113" mass="12746">MHKLRAKKQDPKRYVHSGDLCRLLGILNSFKFALFISSTGHLLILCHLQFDLPYPCCLGGVMKGQPEKFALLLIGQDVSPVLHKREWRQSLHHQERITGGVAYSVCSSSSFLP</sequence>
<keyword evidence="1" id="KW-0472">Membrane</keyword>
<evidence type="ECO:0000313" key="3">
    <source>
        <dbReference type="Proteomes" id="UP001396334"/>
    </source>
</evidence>
<keyword evidence="1" id="KW-0812">Transmembrane</keyword>
<organism evidence="2 3">
    <name type="scientific">Hibiscus sabdariffa</name>
    <name type="common">roselle</name>
    <dbReference type="NCBI Taxonomy" id="183260"/>
    <lineage>
        <taxon>Eukaryota</taxon>
        <taxon>Viridiplantae</taxon>
        <taxon>Streptophyta</taxon>
        <taxon>Embryophyta</taxon>
        <taxon>Tracheophyta</taxon>
        <taxon>Spermatophyta</taxon>
        <taxon>Magnoliopsida</taxon>
        <taxon>eudicotyledons</taxon>
        <taxon>Gunneridae</taxon>
        <taxon>Pentapetalae</taxon>
        <taxon>rosids</taxon>
        <taxon>malvids</taxon>
        <taxon>Malvales</taxon>
        <taxon>Malvaceae</taxon>
        <taxon>Malvoideae</taxon>
        <taxon>Hibiscus</taxon>
    </lineage>
</organism>
<protein>
    <submittedName>
        <fullName evidence="2">Uncharacterized protein</fullName>
    </submittedName>
</protein>
<evidence type="ECO:0000313" key="2">
    <source>
        <dbReference type="EMBL" id="KAK9031066.1"/>
    </source>
</evidence>
<gene>
    <name evidence="2" type="ORF">V6N11_032459</name>
</gene>
<reference evidence="2 3" key="1">
    <citation type="journal article" date="2024" name="G3 (Bethesda)">
        <title>Genome assembly of Hibiscus sabdariffa L. provides insights into metabolisms of medicinal natural products.</title>
        <authorList>
            <person name="Kim T."/>
        </authorList>
    </citation>
    <scope>NUCLEOTIDE SEQUENCE [LARGE SCALE GENOMIC DNA]</scope>
    <source>
        <strain evidence="2">TK-2024</strain>
        <tissue evidence="2">Old leaves</tissue>
    </source>
</reference>
<dbReference type="EMBL" id="JBBPBN010000010">
    <property type="protein sequence ID" value="KAK9031066.1"/>
    <property type="molecule type" value="Genomic_DNA"/>
</dbReference>
<comment type="caution">
    <text evidence="2">The sequence shown here is derived from an EMBL/GenBank/DDBJ whole genome shotgun (WGS) entry which is preliminary data.</text>
</comment>
<accession>A0ABR2T0Q0</accession>
<keyword evidence="1" id="KW-1133">Transmembrane helix</keyword>
<evidence type="ECO:0000256" key="1">
    <source>
        <dbReference type="SAM" id="Phobius"/>
    </source>
</evidence>
<feature type="transmembrane region" description="Helical" evidence="1">
    <location>
        <begin position="20"/>
        <end position="44"/>
    </location>
</feature>
<keyword evidence="3" id="KW-1185">Reference proteome</keyword>